<dbReference type="Gene3D" id="3.30.2010.10">
    <property type="entry name" value="Metalloproteases ('zincins'), catalytic domain"/>
    <property type="match status" value="1"/>
</dbReference>
<dbReference type="InterPro" id="IPR053136">
    <property type="entry name" value="UTP_pyrophosphatase-like"/>
</dbReference>
<dbReference type="AlphaFoldDB" id="A0A832A473"/>
<dbReference type="CDD" id="cd07344">
    <property type="entry name" value="M48_yhfN_like"/>
    <property type="match status" value="1"/>
</dbReference>
<gene>
    <name evidence="2" type="ORF">ENS06_09980</name>
</gene>
<dbReference type="Pfam" id="PF01863">
    <property type="entry name" value="YgjP-like"/>
    <property type="match status" value="1"/>
</dbReference>
<feature type="domain" description="YgjP-like metallopeptidase" evidence="1">
    <location>
        <begin position="23"/>
        <end position="233"/>
    </location>
</feature>
<sequence length="247" mass="28585">MSQELSGNWPPPYRIQENPRAQRVILRVRPQTGLLITVPRGFDPKGLPEILERHRPWIEERLEEALTKRVDPAAADLLPATIHLAATGETWSVAYHEKPAAGLELTWRAGPRPCLEMRGDVSRVPQCCRLLRLWVQRQAKDLLKPWVERLSRETALPYQRVTVRAQKTRWGSYSSRGTVSLNAALLFLPPRLVRLVILHELCHSRHERHDAAFWRLLASYEPLCRRLDAELRTQARAVPRWYAASFH</sequence>
<proteinExistence type="predicted"/>
<evidence type="ECO:0000259" key="1">
    <source>
        <dbReference type="Pfam" id="PF01863"/>
    </source>
</evidence>
<evidence type="ECO:0000313" key="2">
    <source>
        <dbReference type="EMBL" id="HFK97631.1"/>
    </source>
</evidence>
<dbReference type="EMBL" id="DSTK01000031">
    <property type="protein sequence ID" value="HFK97631.1"/>
    <property type="molecule type" value="Genomic_DNA"/>
</dbReference>
<name>A0A832A473_9BACT</name>
<dbReference type="InterPro" id="IPR002725">
    <property type="entry name" value="YgjP-like_metallopeptidase"/>
</dbReference>
<comment type="caution">
    <text evidence="2">The sequence shown here is derived from an EMBL/GenBank/DDBJ whole genome shotgun (WGS) entry which is preliminary data.</text>
</comment>
<dbReference type="PANTHER" id="PTHR30399:SF1">
    <property type="entry name" value="UTP PYROPHOSPHATASE"/>
    <property type="match status" value="1"/>
</dbReference>
<organism evidence="2">
    <name type="scientific">Desulfacinum infernum</name>
    <dbReference type="NCBI Taxonomy" id="35837"/>
    <lineage>
        <taxon>Bacteria</taxon>
        <taxon>Pseudomonadati</taxon>
        <taxon>Thermodesulfobacteriota</taxon>
        <taxon>Syntrophobacteria</taxon>
        <taxon>Syntrophobacterales</taxon>
        <taxon>Syntrophobacteraceae</taxon>
        <taxon>Desulfacinum</taxon>
    </lineage>
</organism>
<reference evidence="2" key="1">
    <citation type="journal article" date="2020" name="mSystems">
        <title>Genome- and Community-Level Interaction Insights into Carbon Utilization and Element Cycling Functions of Hydrothermarchaeota in Hydrothermal Sediment.</title>
        <authorList>
            <person name="Zhou Z."/>
            <person name="Liu Y."/>
            <person name="Xu W."/>
            <person name="Pan J."/>
            <person name="Luo Z.H."/>
            <person name="Li M."/>
        </authorList>
    </citation>
    <scope>NUCLEOTIDE SEQUENCE [LARGE SCALE GENOMIC DNA]</scope>
    <source>
        <strain evidence="2">SpSt-456</strain>
    </source>
</reference>
<accession>A0A832A473</accession>
<protein>
    <submittedName>
        <fullName evidence="2">DUF45 domain-containing protein</fullName>
    </submittedName>
</protein>
<dbReference type="PANTHER" id="PTHR30399">
    <property type="entry name" value="UNCHARACTERIZED PROTEIN YGJP"/>
    <property type="match status" value="1"/>
</dbReference>